<gene>
    <name evidence="2" type="ORF">ACFPO9_26600</name>
</gene>
<dbReference type="EMBL" id="JBHSMZ010000026">
    <property type="protein sequence ID" value="MFC5552102.1"/>
    <property type="molecule type" value="Genomic_DNA"/>
</dbReference>
<keyword evidence="1" id="KW-0732">Signal</keyword>
<evidence type="ECO:0008006" key="4">
    <source>
        <dbReference type="Google" id="ProtNLM"/>
    </source>
</evidence>
<evidence type="ECO:0000256" key="1">
    <source>
        <dbReference type="SAM" id="SignalP"/>
    </source>
</evidence>
<protein>
    <recommendedName>
        <fullName evidence="4">MipA/OmpV family protein</fullName>
    </recommendedName>
</protein>
<keyword evidence="3" id="KW-1185">Reference proteome</keyword>
<proteinExistence type="predicted"/>
<feature type="chain" id="PRO_5047146804" description="MipA/OmpV family protein" evidence="1">
    <location>
        <begin position="22"/>
        <end position="258"/>
    </location>
</feature>
<accession>A0ABW0S5R1</accession>
<evidence type="ECO:0000313" key="3">
    <source>
        <dbReference type="Proteomes" id="UP001596086"/>
    </source>
</evidence>
<evidence type="ECO:0000313" key="2">
    <source>
        <dbReference type="EMBL" id="MFC5552102.1"/>
    </source>
</evidence>
<sequence length="258" mass="27332">MRLIWPAAAALTASFSLPASAQWQGSIGVGARSVTHAEYDAAGRQLVREHGWLPGASLSAAYRQGSLRWFGGADWYGGDIEYAGRTQAGVAAASTTSTRLGAVRLGASYAVGRDHALAALEIDRWQRDILGTAAAAGLQESYRSTRLLLGAGTGWRSAAGAISADAAFILAAPEHMRIGFSGLYDPVSLDTRRGRGLRLESAFQPAWASYLQVQARADWLKVPRSAAAPLAANGAFRGTVTQPEHTRKAMTLALAYLF</sequence>
<feature type="signal peptide" evidence="1">
    <location>
        <begin position="1"/>
        <end position="21"/>
    </location>
</feature>
<organism evidence="2 3">
    <name type="scientific">Massilia aerilata</name>
    <dbReference type="NCBI Taxonomy" id="453817"/>
    <lineage>
        <taxon>Bacteria</taxon>
        <taxon>Pseudomonadati</taxon>
        <taxon>Pseudomonadota</taxon>
        <taxon>Betaproteobacteria</taxon>
        <taxon>Burkholderiales</taxon>
        <taxon>Oxalobacteraceae</taxon>
        <taxon>Telluria group</taxon>
        <taxon>Massilia</taxon>
    </lineage>
</organism>
<reference evidence="3" key="1">
    <citation type="journal article" date="2019" name="Int. J. Syst. Evol. Microbiol.">
        <title>The Global Catalogue of Microorganisms (GCM) 10K type strain sequencing project: providing services to taxonomists for standard genome sequencing and annotation.</title>
        <authorList>
            <consortium name="The Broad Institute Genomics Platform"/>
            <consortium name="The Broad Institute Genome Sequencing Center for Infectious Disease"/>
            <person name="Wu L."/>
            <person name="Ma J."/>
        </authorList>
    </citation>
    <scope>NUCLEOTIDE SEQUENCE [LARGE SCALE GENOMIC DNA]</scope>
    <source>
        <strain evidence="3">CGMCC 4.5798</strain>
    </source>
</reference>
<dbReference type="Proteomes" id="UP001596086">
    <property type="component" value="Unassembled WGS sequence"/>
</dbReference>
<name>A0ABW0S5R1_9BURK</name>
<comment type="caution">
    <text evidence="2">The sequence shown here is derived from an EMBL/GenBank/DDBJ whole genome shotgun (WGS) entry which is preliminary data.</text>
</comment>
<dbReference type="RefSeq" id="WP_379777259.1">
    <property type="nucleotide sequence ID" value="NZ_JBHSMZ010000026.1"/>
</dbReference>